<dbReference type="Proteomes" id="UP000274082">
    <property type="component" value="Chromosome 29"/>
</dbReference>
<dbReference type="AlphaFoldDB" id="A0A3Q8IF97"/>
<accession>A0A3Q8IF97</accession>
<name>A0A3Q8IF97_LEIDO</name>
<protein>
    <submittedName>
        <fullName evidence="2">Uncharacterized protein</fullName>
    </submittedName>
</protein>
<feature type="region of interest" description="Disordered" evidence="1">
    <location>
        <begin position="128"/>
        <end position="206"/>
    </location>
</feature>
<feature type="compositionally biased region" description="Polar residues" evidence="1">
    <location>
        <begin position="131"/>
        <end position="144"/>
    </location>
</feature>
<sequence>MFHRMEKQNTTNKQETAVCVCVCLDVSGVCLAPALPPSQCNRQDATSLSPPLLPASLPSPFFHSLALYAHSEASALLKRLVSSAPLRPHHHLPGVRVLGMQCRVILYMRRATAASAVLLPLVSLRSHRGRSYSSPGYTVYTNSAPDPRSPGLLPGSAAPLHHIPSEDTSYGGGSRASTHADDSGEPRDGEGLTEVDLNPPQMPSPQQYENYGEYLNAYDQYLKDITQFLASARAFLQKQLRHLRHAHAGLAEAVRREYFWTFIPFICALCVHVVDSQHHVNARITRERLKQRAKEHVKSVKWVSV</sequence>
<reference evidence="2 3" key="1">
    <citation type="journal article" date="2018" name="Sci. Rep.">
        <title>A complete Leishmania donovani reference genome identifies novel genetic variations associated with virulence.</title>
        <authorList>
            <person name="Lypaczewski P."/>
            <person name="Hoshizaki J."/>
            <person name="Zhang W.-W."/>
            <person name="McCall L.-I."/>
            <person name="Torcivia-Rodriguez J."/>
            <person name="Simonyan V."/>
            <person name="Kaur A."/>
            <person name="Dewar K."/>
            <person name="Matlashewski G."/>
        </authorList>
    </citation>
    <scope>NUCLEOTIDE SEQUENCE [LARGE SCALE GENOMIC DNA]</scope>
    <source>
        <strain evidence="2 3">LdCL</strain>
    </source>
</reference>
<dbReference type="EMBL" id="CP029528">
    <property type="protein sequence ID" value="AYU80699.1"/>
    <property type="molecule type" value="Genomic_DNA"/>
</dbReference>
<dbReference type="VEuPathDB" id="TriTrypDB:LdBPK_292060.1"/>
<evidence type="ECO:0000313" key="3">
    <source>
        <dbReference type="Proteomes" id="UP000274082"/>
    </source>
</evidence>
<gene>
    <name evidence="2" type="ORF">LdCL_290026500</name>
</gene>
<dbReference type="VEuPathDB" id="TriTrypDB:LdCL_290026500"/>
<evidence type="ECO:0000256" key="1">
    <source>
        <dbReference type="SAM" id="MobiDB-lite"/>
    </source>
</evidence>
<feature type="compositionally biased region" description="Basic and acidic residues" evidence="1">
    <location>
        <begin position="178"/>
        <end position="190"/>
    </location>
</feature>
<organism evidence="2 3">
    <name type="scientific">Leishmania donovani</name>
    <dbReference type="NCBI Taxonomy" id="5661"/>
    <lineage>
        <taxon>Eukaryota</taxon>
        <taxon>Discoba</taxon>
        <taxon>Euglenozoa</taxon>
        <taxon>Kinetoplastea</taxon>
        <taxon>Metakinetoplastina</taxon>
        <taxon>Trypanosomatida</taxon>
        <taxon>Trypanosomatidae</taxon>
        <taxon>Leishmaniinae</taxon>
        <taxon>Leishmania</taxon>
    </lineage>
</organism>
<dbReference type="OrthoDB" id="264452at2759"/>
<keyword evidence="3" id="KW-1185">Reference proteome</keyword>
<proteinExistence type="predicted"/>
<evidence type="ECO:0000313" key="2">
    <source>
        <dbReference type="EMBL" id="AYU80699.1"/>
    </source>
</evidence>
<dbReference type="VEuPathDB" id="TriTrypDB:LDHU3_29.2930"/>